<reference evidence="3 4" key="1">
    <citation type="submission" date="2018-03" db="EMBL/GenBank/DDBJ databases">
        <title>The draft genome of Mesorhizobium soli JCM 19897.</title>
        <authorList>
            <person name="Li L."/>
            <person name="Liu L."/>
            <person name="Liang L."/>
            <person name="Wang T."/>
            <person name="Zhang X."/>
        </authorList>
    </citation>
    <scope>NUCLEOTIDE SEQUENCE [LARGE SCALE GENOMIC DNA]</scope>
    <source>
        <strain evidence="3 4">JCM 19897</strain>
    </source>
</reference>
<dbReference type="OrthoDB" id="2873672at2"/>
<keyword evidence="1" id="KW-0472">Membrane</keyword>
<keyword evidence="4" id="KW-1185">Reference proteome</keyword>
<evidence type="ECO:0000259" key="2">
    <source>
        <dbReference type="Pfam" id="PF09990"/>
    </source>
</evidence>
<sequence>MATETIAGQGKLLHPFFVGLGGALLIAALFTDYMYFSNSLIQWSNFSTWLILGGLVLALVAAIFLLIDIFVGRAGKIRWLDFALLSVAAILSIFNELVHTRDGWTTVVPTGITLSAIVAVLLVIAGFRGWTVTGVRAAAKGERK</sequence>
<accession>A0A2P7S161</accession>
<evidence type="ECO:0000313" key="4">
    <source>
        <dbReference type="Proteomes" id="UP000240653"/>
    </source>
</evidence>
<comment type="caution">
    <text evidence="3">The sequence shown here is derived from an EMBL/GenBank/DDBJ whole genome shotgun (WGS) entry which is preliminary data.</text>
</comment>
<dbReference type="Proteomes" id="UP000240653">
    <property type="component" value="Unassembled WGS sequence"/>
</dbReference>
<dbReference type="RefSeq" id="WP_106726686.1">
    <property type="nucleotide sequence ID" value="NZ_PXYL01000019.1"/>
</dbReference>
<proteinExistence type="predicted"/>
<feature type="domain" description="DUF2231" evidence="2">
    <location>
        <begin position="13"/>
        <end position="132"/>
    </location>
</feature>
<keyword evidence="1" id="KW-0812">Transmembrane</keyword>
<dbReference type="AlphaFoldDB" id="A0A2P7S161"/>
<keyword evidence="1" id="KW-1133">Transmembrane helix</keyword>
<gene>
    <name evidence="3" type="ORF">C7I85_24780</name>
</gene>
<evidence type="ECO:0000256" key="1">
    <source>
        <dbReference type="SAM" id="Phobius"/>
    </source>
</evidence>
<dbReference type="Pfam" id="PF09990">
    <property type="entry name" value="DUF2231"/>
    <property type="match status" value="1"/>
</dbReference>
<feature type="transmembrane region" description="Helical" evidence="1">
    <location>
        <begin position="12"/>
        <end position="36"/>
    </location>
</feature>
<evidence type="ECO:0000313" key="3">
    <source>
        <dbReference type="EMBL" id="PSJ56204.1"/>
    </source>
</evidence>
<feature type="transmembrane region" description="Helical" evidence="1">
    <location>
        <begin position="79"/>
        <end position="98"/>
    </location>
</feature>
<dbReference type="InterPro" id="IPR019251">
    <property type="entry name" value="DUF2231_TM"/>
</dbReference>
<name>A0A2P7S161_9HYPH</name>
<organism evidence="3 4">
    <name type="scientific">Pseudaminobacter soli</name>
    <name type="common">ex Li et al. 2025</name>
    <dbReference type="NCBI Taxonomy" id="1295366"/>
    <lineage>
        <taxon>Bacteria</taxon>
        <taxon>Pseudomonadati</taxon>
        <taxon>Pseudomonadota</taxon>
        <taxon>Alphaproteobacteria</taxon>
        <taxon>Hyphomicrobiales</taxon>
        <taxon>Phyllobacteriaceae</taxon>
        <taxon>Pseudaminobacter</taxon>
    </lineage>
</organism>
<dbReference type="EMBL" id="PXYL01000019">
    <property type="protein sequence ID" value="PSJ56204.1"/>
    <property type="molecule type" value="Genomic_DNA"/>
</dbReference>
<feature type="transmembrane region" description="Helical" evidence="1">
    <location>
        <begin position="48"/>
        <end position="67"/>
    </location>
</feature>
<protein>
    <recommendedName>
        <fullName evidence="2">DUF2231 domain-containing protein</fullName>
    </recommendedName>
</protein>
<feature type="transmembrane region" description="Helical" evidence="1">
    <location>
        <begin position="104"/>
        <end position="127"/>
    </location>
</feature>